<evidence type="ECO:0000256" key="3">
    <source>
        <dbReference type="ARBA" id="ARBA00022842"/>
    </source>
</evidence>
<dbReference type="AlphaFoldDB" id="A0A379WII6"/>
<accession>A0A379WII6</accession>
<evidence type="ECO:0000313" key="4">
    <source>
        <dbReference type="EMBL" id="SUH18785.1"/>
    </source>
</evidence>
<evidence type="ECO:0000313" key="5">
    <source>
        <dbReference type="Proteomes" id="UP000255509"/>
    </source>
</evidence>
<dbReference type="GO" id="GO:0016787">
    <property type="term" value="F:hydrolase activity"/>
    <property type="evidence" value="ECO:0007669"/>
    <property type="project" value="UniProtKB-KW"/>
</dbReference>
<reference evidence="4 5" key="1">
    <citation type="submission" date="2018-06" db="EMBL/GenBank/DDBJ databases">
        <authorList>
            <consortium name="Pathogen Informatics"/>
            <person name="Doyle S."/>
        </authorList>
    </citation>
    <scope>NUCLEOTIDE SEQUENCE [LARGE SCALE GENOMIC DNA]</scope>
    <source>
        <strain evidence="4 5">NCTC8258</strain>
    </source>
</reference>
<dbReference type="PANTHER" id="PTHR47267:SF4">
    <property type="entry name" value="PYRIDOXAL PHOSPHATE PHOSPHATASE YIGL"/>
    <property type="match status" value="1"/>
</dbReference>
<keyword evidence="3" id="KW-0460">Magnesium</keyword>
<sequence>MYQVVASDLDGTLLSPTIRCPLCQRDSEAVDRTRHPFCLCHWSSSCRCRAIRDNLEIKSYMITSNGARVHDTDGNLVFTHNLDSNIASDLFGVVNANPDIVTNVYRDDEWFMNRHRPDEMRFFKEAVFNYSLFEPALLEPEGVSKVFFTSDTHESCCRWSRRLTRAGAIG</sequence>
<keyword evidence="2 4" id="KW-0378">Hydrolase</keyword>
<gene>
    <name evidence="4" type="primary">cof_3</name>
    <name evidence="4" type="ORF">NCTC8258_06646</name>
</gene>
<dbReference type="InterPro" id="IPR036412">
    <property type="entry name" value="HAD-like_sf"/>
</dbReference>
<evidence type="ECO:0000256" key="1">
    <source>
        <dbReference type="ARBA" id="ARBA00001946"/>
    </source>
</evidence>
<dbReference type="PROSITE" id="PS01228">
    <property type="entry name" value="COF_1"/>
    <property type="match status" value="1"/>
</dbReference>
<evidence type="ECO:0000256" key="2">
    <source>
        <dbReference type="ARBA" id="ARBA00022801"/>
    </source>
</evidence>
<proteinExistence type="predicted"/>
<dbReference type="Gene3D" id="3.30.1240.10">
    <property type="match status" value="1"/>
</dbReference>
<dbReference type="Pfam" id="PF08282">
    <property type="entry name" value="Hydrolase_3"/>
    <property type="match status" value="1"/>
</dbReference>
<dbReference type="Proteomes" id="UP000255509">
    <property type="component" value="Unassembled WGS sequence"/>
</dbReference>
<comment type="cofactor">
    <cofactor evidence="1">
        <name>Mg(2+)</name>
        <dbReference type="ChEBI" id="CHEBI:18420"/>
    </cofactor>
</comment>
<dbReference type="SUPFAM" id="SSF56784">
    <property type="entry name" value="HAD-like"/>
    <property type="match status" value="1"/>
</dbReference>
<organism evidence="4 5">
    <name type="scientific">Salmonella enterica I</name>
    <dbReference type="NCBI Taxonomy" id="59201"/>
    <lineage>
        <taxon>Bacteria</taxon>
        <taxon>Pseudomonadati</taxon>
        <taxon>Pseudomonadota</taxon>
        <taxon>Gammaproteobacteria</taxon>
        <taxon>Enterobacterales</taxon>
        <taxon>Enterobacteriaceae</taxon>
        <taxon>Salmonella</taxon>
    </lineage>
</organism>
<protein>
    <submittedName>
        <fullName evidence="4">Putative hydrolase of the HAD superfamily</fullName>
        <ecNumber evidence="4">3.6.1.-</ecNumber>
    </submittedName>
</protein>
<dbReference type="PANTHER" id="PTHR47267">
    <property type="match status" value="1"/>
</dbReference>
<dbReference type="EMBL" id="UGXS01000004">
    <property type="protein sequence ID" value="SUH18785.1"/>
    <property type="molecule type" value="Genomic_DNA"/>
</dbReference>
<dbReference type="EC" id="3.6.1.-" evidence="4"/>
<name>A0A379WII6_SALET</name>